<keyword evidence="1" id="KW-0472">Membrane</keyword>
<feature type="transmembrane region" description="Helical" evidence="1">
    <location>
        <begin position="28"/>
        <end position="46"/>
    </location>
</feature>
<reference evidence="2" key="1">
    <citation type="submission" date="2019-02" db="EMBL/GenBank/DDBJ databases">
        <authorList>
            <consortium name="Genoscope - CEA"/>
            <person name="William W."/>
        </authorList>
    </citation>
    <scope>NUCLEOTIDE SEQUENCE [LARGE SCALE GENOMIC DNA]</scope>
    <source>
        <strain evidence="2">YSy11</strain>
    </source>
</reference>
<evidence type="ECO:0000256" key="1">
    <source>
        <dbReference type="SAM" id="Phobius"/>
    </source>
</evidence>
<proteinExistence type="predicted"/>
<organism evidence="2">
    <name type="scientific">Pseudomonas marincola</name>
    <dbReference type="NCBI Taxonomy" id="437900"/>
    <lineage>
        <taxon>Bacteria</taxon>
        <taxon>Pseudomonadati</taxon>
        <taxon>Pseudomonadota</taxon>
        <taxon>Gammaproteobacteria</taxon>
        <taxon>Pseudomonadales</taxon>
        <taxon>Pseudomonadaceae</taxon>
        <taxon>Pseudomonas</taxon>
    </lineage>
</organism>
<name>A0A653E4F5_9PSED</name>
<gene>
    <name evidence="2" type="ORF">PMYSY11_2453</name>
</gene>
<keyword evidence="1" id="KW-0812">Transmembrane</keyword>
<accession>A0A653E4F5</accession>
<keyword evidence="1" id="KW-1133">Transmembrane helix</keyword>
<protein>
    <submittedName>
        <fullName evidence="2">Uncharacterized protein</fullName>
    </submittedName>
</protein>
<evidence type="ECO:0000313" key="2">
    <source>
        <dbReference type="EMBL" id="VEV97498.1"/>
    </source>
</evidence>
<dbReference type="AlphaFoldDB" id="A0A653E4F5"/>
<sequence>MAGGKGRRDGLALNFRHKLRDSQCLSDALVIGISPPVIACVVCAAFQPFRIYRGYLVPGIG</sequence>
<dbReference type="EMBL" id="LR215729">
    <property type="protein sequence ID" value="VEV97498.1"/>
    <property type="molecule type" value="Genomic_DNA"/>
</dbReference>